<evidence type="ECO:0000313" key="10">
    <source>
        <dbReference type="EMBL" id="MDW8549800.1"/>
    </source>
</evidence>
<keyword evidence="5 8" id="KW-0560">Oxidoreductase</keyword>
<feature type="domain" description="UDP-glucose/GDP-mannose dehydrogenase C-terminal" evidence="9">
    <location>
        <begin position="315"/>
        <end position="417"/>
    </location>
</feature>
<dbReference type="InterPro" id="IPR028357">
    <property type="entry name" value="UDPglc_DH_bac"/>
</dbReference>
<dbReference type="SUPFAM" id="SSF52413">
    <property type="entry name" value="UDP-glucose/GDP-mannose dehydrogenase C-terminal domain"/>
    <property type="match status" value="1"/>
</dbReference>
<organism evidence="10 11">
    <name type="scientific">Epilithonimonas ginsengisoli</name>
    <dbReference type="NCBI Taxonomy" id="1245592"/>
    <lineage>
        <taxon>Bacteria</taxon>
        <taxon>Pseudomonadati</taxon>
        <taxon>Bacteroidota</taxon>
        <taxon>Flavobacteriia</taxon>
        <taxon>Flavobacteriales</taxon>
        <taxon>Weeksellaceae</taxon>
        <taxon>Chryseobacterium group</taxon>
        <taxon>Epilithonimonas</taxon>
    </lineage>
</organism>
<keyword evidence="11" id="KW-1185">Reference proteome</keyword>
<dbReference type="NCBIfam" id="TIGR03026">
    <property type="entry name" value="NDP-sugDHase"/>
    <property type="match status" value="1"/>
</dbReference>
<dbReference type="PANTHER" id="PTHR43750">
    <property type="entry name" value="UDP-GLUCOSE 6-DEHYDROGENASE TUAD"/>
    <property type="match status" value="1"/>
</dbReference>
<dbReference type="InterPro" id="IPR014027">
    <property type="entry name" value="UDP-Glc/GDP-Man_DH_C"/>
</dbReference>
<dbReference type="RefSeq" id="WP_063971380.1">
    <property type="nucleotide sequence ID" value="NZ_JAMXLT020000022.1"/>
</dbReference>
<reference evidence="10 11" key="1">
    <citation type="submission" date="2023-11" db="EMBL/GenBank/DDBJ databases">
        <title>First isolation, identification, and characterization of non-pathogenic Epilithonimonas ginsengisoli isolated from diseased farmed rainbow trout (Oncorhynchus mykiss) in Chile.</title>
        <authorList>
            <person name="Miranda C.D."/>
            <person name="Irgang R."/>
            <person name="Concha C."/>
            <person name="Rojas R."/>
            <person name="Avendano R."/>
        </authorList>
    </citation>
    <scope>NUCLEOTIDE SEQUENCE [LARGE SCALE GENOMIC DNA]</scope>
    <source>
        <strain evidence="10 11">FP99</strain>
    </source>
</reference>
<comment type="caution">
    <text evidence="10">The sequence shown here is derived from an EMBL/GenBank/DDBJ whole genome shotgun (WGS) entry which is preliminary data.</text>
</comment>
<dbReference type="Proteomes" id="UP001204439">
    <property type="component" value="Unassembled WGS sequence"/>
</dbReference>
<accession>A0ABU4JJE2</accession>
<dbReference type="InterPro" id="IPR008927">
    <property type="entry name" value="6-PGluconate_DH-like_C_sf"/>
</dbReference>
<dbReference type="EMBL" id="JAMXLT020000022">
    <property type="protein sequence ID" value="MDW8549800.1"/>
    <property type="molecule type" value="Genomic_DNA"/>
</dbReference>
<dbReference type="Gene3D" id="3.40.50.720">
    <property type="entry name" value="NAD(P)-binding Rossmann-like Domain"/>
    <property type="match status" value="2"/>
</dbReference>
<dbReference type="SUPFAM" id="SSF51735">
    <property type="entry name" value="NAD(P)-binding Rossmann-fold domains"/>
    <property type="match status" value="1"/>
</dbReference>
<sequence>MNITIVGTGYVGLVTGTTLAEIGNSVYCVDIDEKKVEAMKNGVVPIYEPGLEEMFLRNIQAERIFFTTDLKEALEKSEVIFLALPTPPGEDGSADLSYVLKVANDIGDLMTEYKVIVNKSTVPVGTADKVRETIAAKTDIPFDVVSNPEFLREGFAVEDCMNPSRVIIGSTSEKARNIMAKLYQPFTNIGVPIINMDERSSELTKYAANSFLAVKITFMNEIANFCEKVGADVDLVRLGMGSDDRIGHRFLFPGIGYGGSCFPKDVKALLNSGKQEGYDFQLLDATENINKTQKVILVPELEKYFGGNLQGKKIAVWGLAFKANTDDIREASSLDNIKLLLEKGAEVVAYDAIAEDNVKKILGDKITYAKDMYSALEGADALLIATEWPEFKNPNFSLMAEKMINKAIFDGRNMFPLELPEQNKFFYKSIGRKLVTQ</sequence>
<dbReference type="InterPro" id="IPR036220">
    <property type="entry name" value="UDP-Glc/GDP-Man_DH_C_sf"/>
</dbReference>
<evidence type="ECO:0000256" key="5">
    <source>
        <dbReference type="ARBA" id="ARBA00023002"/>
    </source>
</evidence>
<dbReference type="PIRSF" id="PIRSF000124">
    <property type="entry name" value="UDPglc_GDPman_dh"/>
    <property type="match status" value="1"/>
</dbReference>
<evidence type="ECO:0000259" key="9">
    <source>
        <dbReference type="SMART" id="SM00984"/>
    </source>
</evidence>
<evidence type="ECO:0000256" key="4">
    <source>
        <dbReference type="ARBA" id="ARBA00015132"/>
    </source>
</evidence>
<dbReference type="Pfam" id="PF03720">
    <property type="entry name" value="UDPG_MGDP_dh_C"/>
    <property type="match status" value="1"/>
</dbReference>
<evidence type="ECO:0000256" key="7">
    <source>
        <dbReference type="ARBA" id="ARBA00047473"/>
    </source>
</evidence>
<comment type="pathway">
    <text evidence="1">Nucleotide-sugar biosynthesis; UDP-alpha-D-glucuronate biosynthesis; UDP-alpha-D-glucuronate from UDP-alpha-D-glucose: step 1/1.</text>
</comment>
<evidence type="ECO:0000256" key="1">
    <source>
        <dbReference type="ARBA" id="ARBA00004701"/>
    </source>
</evidence>
<dbReference type="EC" id="1.1.1.22" evidence="3 8"/>
<dbReference type="Pfam" id="PF03721">
    <property type="entry name" value="UDPG_MGDP_dh_N"/>
    <property type="match status" value="1"/>
</dbReference>
<dbReference type="Pfam" id="PF00984">
    <property type="entry name" value="UDPG_MGDP_dh"/>
    <property type="match status" value="1"/>
</dbReference>
<evidence type="ECO:0000313" key="11">
    <source>
        <dbReference type="Proteomes" id="UP001204439"/>
    </source>
</evidence>
<gene>
    <name evidence="10" type="ORF">NG800_012820</name>
</gene>
<dbReference type="InterPro" id="IPR017476">
    <property type="entry name" value="UDP-Glc/GDP-Man"/>
</dbReference>
<evidence type="ECO:0000256" key="8">
    <source>
        <dbReference type="PIRNR" id="PIRNR000124"/>
    </source>
</evidence>
<dbReference type="InterPro" id="IPR001732">
    <property type="entry name" value="UDP-Glc/GDP-Man_DH_N"/>
</dbReference>
<protein>
    <recommendedName>
        <fullName evidence="4 8">UDP-glucose 6-dehydrogenase</fullName>
        <ecNumber evidence="3 8">1.1.1.22</ecNumber>
    </recommendedName>
</protein>
<dbReference type="PIRSF" id="PIRSF500134">
    <property type="entry name" value="UDPglc_DH_bac"/>
    <property type="match status" value="1"/>
</dbReference>
<dbReference type="SMART" id="SM00984">
    <property type="entry name" value="UDPG_MGDP_dh_C"/>
    <property type="match status" value="1"/>
</dbReference>
<keyword evidence="6 8" id="KW-0520">NAD</keyword>
<dbReference type="SUPFAM" id="SSF48179">
    <property type="entry name" value="6-phosphogluconate dehydrogenase C-terminal domain-like"/>
    <property type="match status" value="1"/>
</dbReference>
<dbReference type="InterPro" id="IPR014026">
    <property type="entry name" value="UDP-Glc/GDP-Man_DH_dimer"/>
</dbReference>
<evidence type="ECO:0000256" key="6">
    <source>
        <dbReference type="ARBA" id="ARBA00023027"/>
    </source>
</evidence>
<dbReference type="Gene3D" id="1.20.5.100">
    <property type="entry name" value="Cytochrome c1, transmembrane anchor, C-terminal"/>
    <property type="match status" value="1"/>
</dbReference>
<dbReference type="PANTHER" id="PTHR43750:SF3">
    <property type="entry name" value="UDP-GLUCOSE 6-DEHYDROGENASE TUAD"/>
    <property type="match status" value="1"/>
</dbReference>
<evidence type="ECO:0000256" key="2">
    <source>
        <dbReference type="ARBA" id="ARBA00006601"/>
    </source>
</evidence>
<evidence type="ECO:0000256" key="3">
    <source>
        <dbReference type="ARBA" id="ARBA00012954"/>
    </source>
</evidence>
<dbReference type="InterPro" id="IPR036291">
    <property type="entry name" value="NAD(P)-bd_dom_sf"/>
</dbReference>
<name>A0ABU4JJE2_9FLAO</name>
<comment type="catalytic activity">
    <reaction evidence="7 8">
        <text>UDP-alpha-D-glucose + 2 NAD(+) + H2O = UDP-alpha-D-glucuronate + 2 NADH + 3 H(+)</text>
        <dbReference type="Rhea" id="RHEA:23596"/>
        <dbReference type="ChEBI" id="CHEBI:15377"/>
        <dbReference type="ChEBI" id="CHEBI:15378"/>
        <dbReference type="ChEBI" id="CHEBI:57540"/>
        <dbReference type="ChEBI" id="CHEBI:57945"/>
        <dbReference type="ChEBI" id="CHEBI:58052"/>
        <dbReference type="ChEBI" id="CHEBI:58885"/>
        <dbReference type="EC" id="1.1.1.22"/>
    </reaction>
</comment>
<proteinExistence type="inferred from homology"/>
<comment type="similarity">
    <text evidence="2 8">Belongs to the UDP-glucose/GDP-mannose dehydrogenase family.</text>
</comment>
<dbReference type="GO" id="GO:0016491">
    <property type="term" value="F:oxidoreductase activity"/>
    <property type="evidence" value="ECO:0007669"/>
    <property type="project" value="UniProtKB-KW"/>
</dbReference>